<dbReference type="GeneID" id="36573431"/>
<feature type="transmembrane region" description="Helical" evidence="8">
    <location>
        <begin position="524"/>
        <end position="544"/>
    </location>
</feature>
<feature type="transmembrane region" description="Helical" evidence="8">
    <location>
        <begin position="435"/>
        <end position="455"/>
    </location>
</feature>
<dbReference type="EMBL" id="KZ679008">
    <property type="protein sequence ID" value="PSS23193.1"/>
    <property type="molecule type" value="Genomic_DNA"/>
</dbReference>
<keyword evidence="3" id="KW-0813">Transport</keyword>
<dbReference type="PANTHER" id="PTHR11654">
    <property type="entry name" value="OLIGOPEPTIDE TRANSPORTER-RELATED"/>
    <property type="match status" value="1"/>
</dbReference>
<dbReference type="InParanoid" id="A0A2T3B8L9"/>
<comment type="subcellular location">
    <subcellularLocation>
        <location evidence="1">Membrane</location>
        <topology evidence="1">Multi-pass membrane protein</topology>
    </subcellularLocation>
</comment>
<dbReference type="InterPro" id="IPR000109">
    <property type="entry name" value="POT_fam"/>
</dbReference>
<reference evidence="9 10" key="1">
    <citation type="journal article" date="2018" name="New Phytol.">
        <title>Comparative genomics and transcriptomics depict ericoid mycorrhizal fungi as versatile saprotrophs and plant mutualists.</title>
        <authorList>
            <person name="Martino E."/>
            <person name="Morin E."/>
            <person name="Grelet G.A."/>
            <person name="Kuo A."/>
            <person name="Kohler A."/>
            <person name="Daghino S."/>
            <person name="Barry K.W."/>
            <person name="Cichocki N."/>
            <person name="Clum A."/>
            <person name="Dockter R.B."/>
            <person name="Hainaut M."/>
            <person name="Kuo R.C."/>
            <person name="LaButti K."/>
            <person name="Lindahl B.D."/>
            <person name="Lindquist E.A."/>
            <person name="Lipzen A."/>
            <person name="Khouja H.R."/>
            <person name="Magnuson J."/>
            <person name="Murat C."/>
            <person name="Ohm R.A."/>
            <person name="Singer S.W."/>
            <person name="Spatafora J.W."/>
            <person name="Wang M."/>
            <person name="Veneault-Fourrey C."/>
            <person name="Henrissat B."/>
            <person name="Grigoriev I.V."/>
            <person name="Martin F.M."/>
            <person name="Perotto S."/>
        </authorList>
    </citation>
    <scope>NUCLEOTIDE SEQUENCE [LARGE SCALE GENOMIC DNA]</scope>
    <source>
        <strain evidence="9 10">ATCC 22711</strain>
    </source>
</reference>
<feature type="compositionally biased region" description="Basic and acidic residues" evidence="7">
    <location>
        <begin position="602"/>
        <end position="635"/>
    </location>
</feature>
<sequence length="635" mass="69602">MATEHVTADAQYTIGRGGAVLNLDRKGSLVQEYEQEAESLPVVEPSNVPTEEERKTLRKVAGKVPLIAYFICAVEFAERASYYGVSPLFNNFVNRPLPKNGNGYGAPKRGTQDTAGALGLGSVKATAVSQSFSMLAYALPVFFGWLADAKTGRFRLICWGVAVCGISHVIMVASGAPHLLANGGAKGPFFLSVYILAIGAAMFKPNISPTLLDQMKETAPVTKVLKSGEKVIVDPEATTERVMLWFYLLINIGAFMAVPTSYSEKYVGWWLAFFIPLCLYMPLPLLLWYLKDKLVLYPPAGSDLGKIIRILGICFRRGGVKRLFTKNDSFFTPAKPSVIAQSSKPIEVPWNDAFVDDVRRTFQATGIFCFFPLQNINDNGLGSAANVMSTMLTTNGVPNDVIGNFNALSIIFMAPILNYVVYPLLRRRNIHYGPIARMTTGFLLAAAGGAGYTLLNWKAYQRSPCGHYGTSPTCVDAEGNSLVSDITIWWMAIPYALGGISELFVNVPAYGIAYSRAPKNMRGLVSALNLFNSAIAYAIGLATSAVVRDPYLTWDFGGPTIISLVATVVFYWLFRDIDKEEYRLSHNDDYELELNAQSSTSEKVEKTTSPEIKEITEEASPIEKEGAKQKEILES</sequence>
<dbReference type="InterPro" id="IPR036259">
    <property type="entry name" value="MFS_trans_sf"/>
</dbReference>
<dbReference type="STRING" id="857342.A0A2T3B8L9"/>
<dbReference type="SUPFAM" id="SSF103473">
    <property type="entry name" value="MFS general substrate transporter"/>
    <property type="match status" value="1"/>
</dbReference>
<dbReference type="FunFam" id="1.20.1250.20:FF:000085">
    <property type="entry name" value="MFS peptide transporter Ptr2"/>
    <property type="match status" value="1"/>
</dbReference>
<accession>A0A2T3B8L9</accession>
<organism evidence="9 10">
    <name type="scientific">Amorphotheca resinae ATCC 22711</name>
    <dbReference type="NCBI Taxonomy" id="857342"/>
    <lineage>
        <taxon>Eukaryota</taxon>
        <taxon>Fungi</taxon>
        <taxon>Dikarya</taxon>
        <taxon>Ascomycota</taxon>
        <taxon>Pezizomycotina</taxon>
        <taxon>Leotiomycetes</taxon>
        <taxon>Helotiales</taxon>
        <taxon>Amorphothecaceae</taxon>
        <taxon>Amorphotheca</taxon>
    </lineage>
</organism>
<feature type="region of interest" description="Disordered" evidence="7">
    <location>
        <begin position="595"/>
        <end position="635"/>
    </location>
</feature>
<dbReference type="Proteomes" id="UP000241818">
    <property type="component" value="Unassembled WGS sequence"/>
</dbReference>
<dbReference type="Gene3D" id="1.20.1250.20">
    <property type="entry name" value="MFS general substrate transporter like domains"/>
    <property type="match status" value="1"/>
</dbReference>
<evidence type="ECO:0000256" key="3">
    <source>
        <dbReference type="ARBA" id="ARBA00022448"/>
    </source>
</evidence>
<gene>
    <name evidence="9" type="ORF">M430DRAFT_26120</name>
</gene>
<dbReference type="OrthoDB" id="8904098at2759"/>
<evidence type="ECO:0000256" key="1">
    <source>
        <dbReference type="ARBA" id="ARBA00004141"/>
    </source>
</evidence>
<evidence type="ECO:0000256" key="2">
    <source>
        <dbReference type="ARBA" id="ARBA00005982"/>
    </source>
</evidence>
<feature type="transmembrane region" description="Helical" evidence="8">
    <location>
        <begin position="556"/>
        <end position="574"/>
    </location>
</feature>
<feature type="transmembrane region" description="Helical" evidence="8">
    <location>
        <begin position="268"/>
        <end position="290"/>
    </location>
</feature>
<feature type="transmembrane region" description="Helical" evidence="8">
    <location>
        <begin position="244"/>
        <end position="262"/>
    </location>
</feature>
<keyword evidence="4 8" id="KW-0812">Transmembrane</keyword>
<evidence type="ECO:0000256" key="4">
    <source>
        <dbReference type="ARBA" id="ARBA00022692"/>
    </source>
</evidence>
<comment type="similarity">
    <text evidence="2">Belongs to the major facilitator superfamily. Proton-dependent oligopeptide transporter (POT/PTR) (TC 2.A.17) family.</text>
</comment>
<evidence type="ECO:0000313" key="10">
    <source>
        <dbReference type="Proteomes" id="UP000241818"/>
    </source>
</evidence>
<evidence type="ECO:0000313" key="9">
    <source>
        <dbReference type="EMBL" id="PSS23193.1"/>
    </source>
</evidence>
<evidence type="ECO:0000256" key="7">
    <source>
        <dbReference type="SAM" id="MobiDB-lite"/>
    </source>
</evidence>
<dbReference type="RefSeq" id="XP_024723239.1">
    <property type="nucleotide sequence ID" value="XM_024865350.1"/>
</dbReference>
<evidence type="ECO:0008006" key="11">
    <source>
        <dbReference type="Google" id="ProtNLM"/>
    </source>
</evidence>
<dbReference type="FunCoup" id="A0A2T3B8L9">
    <property type="interactions" value="1070"/>
</dbReference>
<dbReference type="AlphaFoldDB" id="A0A2T3B8L9"/>
<evidence type="ECO:0000256" key="8">
    <source>
        <dbReference type="SAM" id="Phobius"/>
    </source>
</evidence>
<dbReference type="GO" id="GO:0005886">
    <property type="term" value="C:plasma membrane"/>
    <property type="evidence" value="ECO:0007669"/>
    <property type="project" value="UniProtKB-ARBA"/>
</dbReference>
<feature type="transmembrane region" description="Helical" evidence="8">
    <location>
        <begin position="488"/>
        <end position="512"/>
    </location>
</feature>
<dbReference type="Pfam" id="PF00854">
    <property type="entry name" value="PTR2"/>
    <property type="match status" value="1"/>
</dbReference>
<keyword evidence="5 8" id="KW-1133">Transmembrane helix</keyword>
<name>A0A2T3B8L9_AMORE</name>
<keyword evidence="6 8" id="KW-0472">Membrane</keyword>
<keyword evidence="10" id="KW-1185">Reference proteome</keyword>
<feature type="transmembrane region" description="Helical" evidence="8">
    <location>
        <begin position="156"/>
        <end position="176"/>
    </location>
</feature>
<feature type="transmembrane region" description="Helical" evidence="8">
    <location>
        <begin position="132"/>
        <end position="149"/>
    </location>
</feature>
<dbReference type="GO" id="GO:0071916">
    <property type="term" value="F:dipeptide transmembrane transporter activity"/>
    <property type="evidence" value="ECO:0007669"/>
    <property type="project" value="UniProtKB-ARBA"/>
</dbReference>
<evidence type="ECO:0000256" key="6">
    <source>
        <dbReference type="ARBA" id="ARBA00023136"/>
    </source>
</evidence>
<protein>
    <recommendedName>
        <fullName evidence="11">Major facilitator superfamily (MFS) profile domain-containing protein</fullName>
    </recommendedName>
</protein>
<proteinExistence type="inferred from homology"/>
<evidence type="ECO:0000256" key="5">
    <source>
        <dbReference type="ARBA" id="ARBA00022989"/>
    </source>
</evidence>